<sequence length="725" mass="83150">MGKKKTPFFERLLQKNAEQENKNKTTGKSKKSRSWKIATTSTVLVLAVATGITVPLVINSTKKNFIDGYASNTNVASAKIGDHNLDLNFGDFKDIYQNHNTSTSEERLKEIDKIILYYLYDQEQKASAEYQKLWNDSKRSDEKDNNSFRLPTLDELKTKFKNELVDIENNMKLQFGTANWQTEFNKHLVQKYNGAKNIDEAVKNKTFEHIKTDALRRFRLTNGDSKKDEIERKSKDGKHVFGWWHKDNNENKFIELEDKSKLALATDSFVFKDSYKSIDPFIDSYIANEKPRIISEFTIPGIAPAKKNEKWKIDKNIFLRYLFYAKQDTFGLKKVTKGYNVVKEKFNSFDHYIKSVVSKTNGNNIPPDEAIQYSSILNMFSTSKEDIKKNWGTSGLTSISELVTGDNFQKFLANNTKLLFGDNYTDSNSGSNSQKPKEINLFNEIEKIKVEIDKFVNKNGNGVDSSSSGGSSGNGNETVLNNEQAAEYNTKLEKFFTEVNESQNKGLTEKVFEENILKKFAEIFETSGKIQTVYNVKFDNNGSNGAKNVKGILSPEGFKLLIFGNEIKKDDLVKMIKNDFILNSKYKKQLGVRYNALQKLNKQLSRNEYILKMLQDNVFKKYLKTQNNNFATDQNGKKLENVKYNEQSINDLITSLTVAIQFDKISNFIKLSKAAAAWIETRAKNSYDELFELKDGKAYFKYNKDKTAASLVLEYLKKEFNLEAK</sequence>
<dbReference type="NCBIfam" id="NF045833">
    <property type="entry name" value="P80_membrane"/>
    <property type="match status" value="1"/>
</dbReference>
<evidence type="ECO:0000313" key="4">
    <source>
        <dbReference type="EMBL" id="SBO45981.1"/>
    </source>
</evidence>
<evidence type="ECO:0000256" key="3">
    <source>
        <dbReference type="SAM" id="Phobius"/>
    </source>
</evidence>
<gene>
    <name evidence="4" type="ORF">MBOVJF4278_00193</name>
</gene>
<dbReference type="Proteomes" id="UP000233776">
    <property type="component" value="Chromosome I"/>
</dbReference>
<dbReference type="RefSeq" id="WP_101456668.1">
    <property type="nucleotide sequence ID" value="NZ_CP058432.1"/>
</dbReference>
<dbReference type="EMBL" id="LT578453">
    <property type="protein sequence ID" value="SBO45981.1"/>
    <property type="molecule type" value="Genomic_DNA"/>
</dbReference>
<feature type="coiled-coil region" evidence="1">
    <location>
        <begin position="587"/>
        <end position="617"/>
    </location>
</feature>
<feature type="region of interest" description="Disordered" evidence="2">
    <location>
        <begin position="1"/>
        <end position="32"/>
    </location>
</feature>
<protein>
    <recommendedName>
        <fullName evidence="6">Membrane protein P80</fullName>
    </recommendedName>
</protein>
<organism evidence="4 5">
    <name type="scientific">Mycoplasmopsis bovis</name>
    <name type="common">Mycoplasma bovis</name>
    <dbReference type="NCBI Taxonomy" id="28903"/>
    <lineage>
        <taxon>Bacteria</taxon>
        <taxon>Bacillati</taxon>
        <taxon>Mycoplasmatota</taxon>
        <taxon>Mycoplasmoidales</taxon>
        <taxon>Metamycoplasmataceae</taxon>
        <taxon>Mycoplasmopsis</taxon>
    </lineage>
</organism>
<keyword evidence="3" id="KW-0472">Membrane</keyword>
<evidence type="ECO:0000256" key="1">
    <source>
        <dbReference type="SAM" id="Coils"/>
    </source>
</evidence>
<evidence type="ECO:0000313" key="5">
    <source>
        <dbReference type="Proteomes" id="UP000233776"/>
    </source>
</evidence>
<proteinExistence type="predicted"/>
<keyword evidence="1" id="KW-0175">Coiled coil</keyword>
<dbReference type="AlphaFoldDB" id="A0A2N8U1U9"/>
<evidence type="ECO:0008006" key="6">
    <source>
        <dbReference type="Google" id="ProtNLM"/>
    </source>
</evidence>
<keyword evidence="3" id="KW-0812">Transmembrane</keyword>
<accession>A0A2N8U1U9</accession>
<keyword evidence="3" id="KW-1133">Transmembrane helix</keyword>
<name>A0A2N8U1U9_MYCBV</name>
<evidence type="ECO:0000256" key="2">
    <source>
        <dbReference type="SAM" id="MobiDB-lite"/>
    </source>
</evidence>
<feature type="transmembrane region" description="Helical" evidence="3">
    <location>
        <begin position="37"/>
        <end position="58"/>
    </location>
</feature>
<reference evidence="4 5" key="1">
    <citation type="submission" date="2016-06" db="EMBL/GenBank/DDBJ databases">
        <authorList>
            <person name="Kjaerup R.B."/>
            <person name="Dalgaard T.S."/>
            <person name="Juul-Madsen H.R."/>
        </authorList>
    </citation>
    <scope>NUCLEOTIDE SEQUENCE [LARGE SCALE GENOMIC DNA]</scope>
    <source>
        <strain evidence="4">JF4278</strain>
    </source>
</reference>
<dbReference type="STRING" id="28903.B0W43_01120"/>